<keyword evidence="2" id="KW-1185">Reference proteome</keyword>
<reference evidence="1" key="1">
    <citation type="submission" date="2022-05" db="EMBL/GenBank/DDBJ databases">
        <title>Chromosome-level genome of Chaenocephalus aceratus.</title>
        <authorList>
            <person name="Park H."/>
        </authorList>
    </citation>
    <scope>NUCLEOTIDE SEQUENCE</scope>
    <source>
        <strain evidence="1">KU_202001</strain>
    </source>
</reference>
<sequence>MKHKYKLSDMTAITNYMSNVGLFMKFKGQIFGISGTLGQQAETDTLERIYDVKTCQIPAFKRRKLFEVEGEIVSDEQEWIEEICNAVLAETNPTPFRAQRAVLVICPTIQQAKDLDFALKNKVPDKKLYTSNNIDTTAIFENKLEAGEVIIATHLAGRGMDLQVSDQVLQTFLPVNARVEAQAFSRTSRQGSPGSAQLLICSSPLSEPLKLLALMGELQTLMEKVTNVLPLCFSMHLRSYQESPSYEQANEMSSTLTHILTENSNSPIKTVKEVRDGIVAKELSSFSECDIPNIKKKESLFKQYLDTRDEEYQISDNKPAASDVSALNEFWGIWLLTNFNENESTSNVENKLREDLETARQKLRRRESPSSNLHHYNLHIVS</sequence>
<protein>
    <submittedName>
        <fullName evidence="1">Uncharacterized protein</fullName>
    </submittedName>
</protein>
<name>A0ACB9W633_CHAAC</name>
<accession>A0ACB9W633</accession>
<proteinExistence type="predicted"/>
<organism evidence="1 2">
    <name type="scientific">Chaenocephalus aceratus</name>
    <name type="common">Blackfin icefish</name>
    <name type="synonym">Chaenichthys aceratus</name>
    <dbReference type="NCBI Taxonomy" id="36190"/>
    <lineage>
        <taxon>Eukaryota</taxon>
        <taxon>Metazoa</taxon>
        <taxon>Chordata</taxon>
        <taxon>Craniata</taxon>
        <taxon>Vertebrata</taxon>
        <taxon>Euteleostomi</taxon>
        <taxon>Actinopterygii</taxon>
        <taxon>Neopterygii</taxon>
        <taxon>Teleostei</taxon>
        <taxon>Neoteleostei</taxon>
        <taxon>Acanthomorphata</taxon>
        <taxon>Eupercaria</taxon>
        <taxon>Perciformes</taxon>
        <taxon>Notothenioidei</taxon>
        <taxon>Channichthyidae</taxon>
        <taxon>Chaenocephalus</taxon>
    </lineage>
</organism>
<evidence type="ECO:0000313" key="2">
    <source>
        <dbReference type="Proteomes" id="UP001057452"/>
    </source>
</evidence>
<dbReference type="Proteomes" id="UP001057452">
    <property type="component" value="Chromosome 18"/>
</dbReference>
<dbReference type="EMBL" id="CM043802">
    <property type="protein sequence ID" value="KAI4808126.1"/>
    <property type="molecule type" value="Genomic_DNA"/>
</dbReference>
<evidence type="ECO:0000313" key="1">
    <source>
        <dbReference type="EMBL" id="KAI4808126.1"/>
    </source>
</evidence>
<gene>
    <name evidence="1" type="ORF">KUCAC02_000195</name>
</gene>
<comment type="caution">
    <text evidence="1">The sequence shown here is derived from an EMBL/GenBank/DDBJ whole genome shotgun (WGS) entry which is preliminary data.</text>
</comment>